<feature type="signal peptide" evidence="1">
    <location>
        <begin position="1"/>
        <end position="22"/>
    </location>
</feature>
<dbReference type="Pfam" id="PF00419">
    <property type="entry name" value="Fimbrial"/>
    <property type="match status" value="1"/>
</dbReference>
<dbReference type="PANTHER" id="PTHR33420:SF27">
    <property type="entry name" value="PROTEIN FIMG"/>
    <property type="match status" value="1"/>
</dbReference>
<evidence type="ECO:0000313" key="4">
    <source>
        <dbReference type="Proteomes" id="UP000636811"/>
    </source>
</evidence>
<feature type="domain" description="Fimbrial-type adhesion" evidence="2">
    <location>
        <begin position="27"/>
        <end position="168"/>
    </location>
</feature>
<protein>
    <submittedName>
        <fullName evidence="3">Type 1 fimbrial protein</fullName>
    </submittedName>
</protein>
<dbReference type="SUPFAM" id="SSF49401">
    <property type="entry name" value="Bacterial adhesins"/>
    <property type="match status" value="1"/>
</dbReference>
<feature type="chain" id="PRO_5047134199" evidence="1">
    <location>
        <begin position="23"/>
        <end position="169"/>
    </location>
</feature>
<keyword evidence="4" id="KW-1185">Reference proteome</keyword>
<sequence length="169" mass="17618">MRSRYQALMVTVLLFLPGLSCAADTVITLTGTIKASPCTVDSATKPVNLGEYYVDKIKASGDYIPFSLSLSSCPTGTSTVTATFSGTPDTTSPVWYYANAGTAKNIHIELATDATTPAGLGNGKSMNASVNGTSKAVEFKMKARVNKDDSLTPAPGTILATVNVAFTYS</sequence>
<dbReference type="InterPro" id="IPR050263">
    <property type="entry name" value="Bact_Fimbrial_Adh_Pro"/>
</dbReference>
<gene>
    <name evidence="3" type="ORF">IV433_07170</name>
</gene>
<dbReference type="PANTHER" id="PTHR33420">
    <property type="entry name" value="FIMBRIAL SUBUNIT ELFA-RELATED"/>
    <property type="match status" value="1"/>
</dbReference>
<dbReference type="RefSeq" id="WP_195813843.1">
    <property type="nucleotide sequence ID" value="NZ_JADOBI010000003.1"/>
</dbReference>
<accession>A0ABS0E2W7</accession>
<keyword evidence="1" id="KW-0732">Signal</keyword>
<dbReference type="InterPro" id="IPR008966">
    <property type="entry name" value="Adhesion_dom_sf"/>
</dbReference>
<organism evidence="3 4">
    <name type="scientific">Rahnella laticis</name>
    <dbReference type="NCBI Taxonomy" id="2787622"/>
    <lineage>
        <taxon>Bacteria</taxon>
        <taxon>Pseudomonadati</taxon>
        <taxon>Pseudomonadota</taxon>
        <taxon>Gammaproteobacteria</taxon>
        <taxon>Enterobacterales</taxon>
        <taxon>Yersiniaceae</taxon>
        <taxon>Rahnella</taxon>
    </lineage>
</organism>
<proteinExistence type="predicted"/>
<dbReference type="InterPro" id="IPR036937">
    <property type="entry name" value="Adhesion_dom_fimbrial_sf"/>
</dbReference>
<evidence type="ECO:0000259" key="2">
    <source>
        <dbReference type="Pfam" id="PF00419"/>
    </source>
</evidence>
<dbReference type="InterPro" id="IPR000259">
    <property type="entry name" value="Adhesion_dom_fimbrial"/>
</dbReference>
<dbReference type="Proteomes" id="UP000636811">
    <property type="component" value="Unassembled WGS sequence"/>
</dbReference>
<name>A0ABS0E2W7_9GAMM</name>
<comment type="caution">
    <text evidence="3">The sequence shown here is derived from an EMBL/GenBank/DDBJ whole genome shotgun (WGS) entry which is preliminary data.</text>
</comment>
<dbReference type="Gene3D" id="2.60.40.1090">
    <property type="entry name" value="Fimbrial-type adhesion domain"/>
    <property type="match status" value="1"/>
</dbReference>
<reference evidence="3 4" key="1">
    <citation type="submission" date="2020-11" db="EMBL/GenBank/DDBJ databases">
        <title>Taxonomic investigation of Rahnella strains.</title>
        <authorList>
            <person name="Lee S.D."/>
        </authorList>
    </citation>
    <scope>NUCLEOTIDE SEQUENCE [LARGE SCALE GENOMIC DNA]</scope>
    <source>
        <strain evidence="3 4">SAP-17</strain>
    </source>
</reference>
<evidence type="ECO:0000313" key="3">
    <source>
        <dbReference type="EMBL" id="MBF7979191.1"/>
    </source>
</evidence>
<dbReference type="EMBL" id="JADOBI010000003">
    <property type="protein sequence ID" value="MBF7979191.1"/>
    <property type="molecule type" value="Genomic_DNA"/>
</dbReference>
<evidence type="ECO:0000256" key="1">
    <source>
        <dbReference type="SAM" id="SignalP"/>
    </source>
</evidence>